<proteinExistence type="predicted"/>
<evidence type="ECO:0000313" key="3">
    <source>
        <dbReference type="Proteomes" id="UP000257080"/>
    </source>
</evidence>
<protein>
    <recommendedName>
        <fullName evidence="1">PPM-type phosphatase domain-containing protein</fullName>
    </recommendedName>
</protein>
<accession>A0A3E0WBJ4</accession>
<dbReference type="Gene3D" id="3.60.40.10">
    <property type="entry name" value="PPM-type phosphatase domain"/>
    <property type="match status" value="1"/>
</dbReference>
<gene>
    <name evidence="2" type="ORF">B7R25_12420</name>
</gene>
<organism evidence="2 3">
    <name type="scientific">Subtercola boreus</name>
    <dbReference type="NCBI Taxonomy" id="120213"/>
    <lineage>
        <taxon>Bacteria</taxon>
        <taxon>Bacillati</taxon>
        <taxon>Actinomycetota</taxon>
        <taxon>Actinomycetes</taxon>
        <taxon>Micrococcales</taxon>
        <taxon>Microbacteriaceae</taxon>
        <taxon>Subtercola</taxon>
    </lineage>
</organism>
<dbReference type="SMART" id="SM00332">
    <property type="entry name" value="PP2Cc"/>
    <property type="match status" value="1"/>
</dbReference>
<dbReference type="InterPro" id="IPR001932">
    <property type="entry name" value="PPM-type_phosphatase-like_dom"/>
</dbReference>
<dbReference type="AlphaFoldDB" id="A0A3E0WBJ4"/>
<dbReference type="SMART" id="SM00331">
    <property type="entry name" value="PP2C_SIG"/>
    <property type="match status" value="1"/>
</dbReference>
<sequence length="287" mass="30830">MASALHQTAPIEVRWGAATDTGRTRAINEDAFLADAPVFVVADGMGGHEAGEVASAIAVSWFEAFVGLRSVDPAQVRVALAEAQREISQLVATTERSAGTTLTGVMVTEIESRGYWLVVNVGDSRTYRLAHGALTQISVDHSVIQELLEAGELDARLASQHPQRNVITRALGAGDPADPDFWLLPAELGDRILVCSDGLTNELGDDRIRSILTDEPDPNAAAVRLLRESLLHGGRDNLTVLVIDAVSVSGDDSDFARGFDTVPVTFARMDADDTIPRTPRSRTEQEH</sequence>
<dbReference type="RefSeq" id="WP_116419273.1">
    <property type="nucleotide sequence ID" value="NZ_NBXC01000024.1"/>
</dbReference>
<name>A0A3E0WBJ4_9MICO</name>
<feature type="domain" description="PPM-type phosphatase" evidence="1">
    <location>
        <begin position="14"/>
        <end position="245"/>
    </location>
</feature>
<dbReference type="PANTHER" id="PTHR47992">
    <property type="entry name" value="PROTEIN PHOSPHATASE"/>
    <property type="match status" value="1"/>
</dbReference>
<dbReference type="PROSITE" id="PS51746">
    <property type="entry name" value="PPM_2"/>
    <property type="match status" value="1"/>
</dbReference>
<dbReference type="EMBL" id="NBXE01000029">
    <property type="protein sequence ID" value="RFA26043.1"/>
    <property type="molecule type" value="Genomic_DNA"/>
</dbReference>
<dbReference type="SUPFAM" id="SSF81606">
    <property type="entry name" value="PP2C-like"/>
    <property type="match status" value="1"/>
</dbReference>
<dbReference type="GO" id="GO:0004722">
    <property type="term" value="F:protein serine/threonine phosphatase activity"/>
    <property type="evidence" value="ECO:0007669"/>
    <property type="project" value="InterPro"/>
</dbReference>
<dbReference type="Pfam" id="PF13672">
    <property type="entry name" value="PP2C_2"/>
    <property type="match status" value="1"/>
</dbReference>
<evidence type="ECO:0000313" key="2">
    <source>
        <dbReference type="EMBL" id="RFA26043.1"/>
    </source>
</evidence>
<dbReference type="InterPro" id="IPR015655">
    <property type="entry name" value="PP2C"/>
</dbReference>
<dbReference type="InterPro" id="IPR036457">
    <property type="entry name" value="PPM-type-like_dom_sf"/>
</dbReference>
<evidence type="ECO:0000259" key="1">
    <source>
        <dbReference type="PROSITE" id="PS51746"/>
    </source>
</evidence>
<dbReference type="CDD" id="cd00143">
    <property type="entry name" value="PP2Cc"/>
    <property type="match status" value="1"/>
</dbReference>
<comment type="caution">
    <text evidence="2">The sequence shown here is derived from an EMBL/GenBank/DDBJ whole genome shotgun (WGS) entry which is preliminary data.</text>
</comment>
<dbReference type="OrthoDB" id="9801841at2"/>
<reference evidence="2 3" key="1">
    <citation type="submission" date="2017-04" db="EMBL/GenBank/DDBJ databases">
        <title>Comparative genome analysis of Subtercola boreus.</title>
        <authorList>
            <person name="Cho Y.-J."/>
            <person name="Cho A."/>
            <person name="Kim O.-S."/>
            <person name="Lee J.-I."/>
        </authorList>
    </citation>
    <scope>NUCLEOTIDE SEQUENCE [LARGE SCALE GENOMIC DNA]</scope>
    <source>
        <strain evidence="2 3">P28004</strain>
    </source>
</reference>
<dbReference type="Proteomes" id="UP000257080">
    <property type="component" value="Unassembled WGS sequence"/>
</dbReference>